<dbReference type="SMART" id="SM00355">
    <property type="entry name" value="ZnF_C2H2"/>
    <property type="match status" value="9"/>
</dbReference>
<comment type="subcellular location">
    <subcellularLocation>
        <location evidence="1">Nucleus</location>
    </subcellularLocation>
</comment>
<evidence type="ECO:0000256" key="7">
    <source>
        <dbReference type="SAM" id="MobiDB-lite"/>
    </source>
</evidence>
<feature type="compositionally biased region" description="Low complexity" evidence="7">
    <location>
        <begin position="1430"/>
        <end position="1450"/>
    </location>
</feature>
<gene>
    <name evidence="9" type="ORF">MELIAE_LOCUS6219</name>
</gene>
<evidence type="ECO:0000256" key="1">
    <source>
        <dbReference type="ARBA" id="ARBA00004123"/>
    </source>
</evidence>
<dbReference type="GO" id="GO:0000981">
    <property type="term" value="F:DNA-binding transcription factor activity, RNA polymerase II-specific"/>
    <property type="evidence" value="ECO:0007669"/>
    <property type="project" value="TreeGrafter"/>
</dbReference>
<dbReference type="SUPFAM" id="SSF57903">
    <property type="entry name" value="FYVE/PHD zinc finger"/>
    <property type="match status" value="1"/>
</dbReference>
<dbReference type="SUPFAM" id="SSF57667">
    <property type="entry name" value="beta-beta-alpha zinc fingers"/>
    <property type="match status" value="1"/>
</dbReference>
<feature type="compositionally biased region" description="Basic and acidic residues" evidence="7">
    <location>
        <begin position="324"/>
        <end position="339"/>
    </location>
</feature>
<feature type="compositionally biased region" description="Acidic residues" evidence="7">
    <location>
        <begin position="467"/>
        <end position="493"/>
    </location>
</feature>
<feature type="compositionally biased region" description="Acidic residues" evidence="7">
    <location>
        <begin position="389"/>
        <end position="417"/>
    </location>
</feature>
<accession>A0A9P0FHN3</accession>
<evidence type="ECO:0000313" key="10">
    <source>
        <dbReference type="Proteomes" id="UP001154078"/>
    </source>
</evidence>
<feature type="domain" description="C2H2-type" evidence="8">
    <location>
        <begin position="751"/>
        <end position="772"/>
    </location>
</feature>
<keyword evidence="5" id="KW-0862">Zinc</keyword>
<feature type="region of interest" description="Disordered" evidence="7">
    <location>
        <begin position="1430"/>
        <end position="1474"/>
    </location>
</feature>
<dbReference type="InterPro" id="IPR013083">
    <property type="entry name" value="Znf_RING/FYVE/PHD"/>
</dbReference>
<feature type="compositionally biased region" description="Basic and acidic residues" evidence="7">
    <location>
        <begin position="1273"/>
        <end position="1282"/>
    </location>
</feature>
<feature type="compositionally biased region" description="Acidic residues" evidence="7">
    <location>
        <begin position="500"/>
        <end position="519"/>
    </location>
</feature>
<evidence type="ECO:0000256" key="3">
    <source>
        <dbReference type="ARBA" id="ARBA00022737"/>
    </source>
</evidence>
<dbReference type="SMART" id="SM00249">
    <property type="entry name" value="PHD"/>
    <property type="match status" value="1"/>
</dbReference>
<protein>
    <recommendedName>
        <fullName evidence="8">C2H2-type domain-containing protein</fullName>
    </recommendedName>
</protein>
<dbReference type="InterPro" id="IPR011011">
    <property type="entry name" value="Znf_FYVE_PHD"/>
</dbReference>
<proteinExistence type="predicted"/>
<evidence type="ECO:0000256" key="5">
    <source>
        <dbReference type="ARBA" id="ARBA00022833"/>
    </source>
</evidence>
<feature type="compositionally biased region" description="Basic residues" evidence="7">
    <location>
        <begin position="1255"/>
        <end position="1272"/>
    </location>
</feature>
<dbReference type="PANTHER" id="PTHR24394:SF29">
    <property type="entry name" value="MYONEURIN"/>
    <property type="match status" value="1"/>
</dbReference>
<feature type="region of interest" description="Disordered" evidence="7">
    <location>
        <begin position="1304"/>
        <end position="1382"/>
    </location>
</feature>
<dbReference type="InterPro" id="IPR036236">
    <property type="entry name" value="Znf_C2H2_sf"/>
</dbReference>
<feature type="domain" description="C2H2-type" evidence="8">
    <location>
        <begin position="197"/>
        <end position="218"/>
    </location>
</feature>
<feature type="region of interest" description="Disordered" evidence="7">
    <location>
        <begin position="846"/>
        <end position="883"/>
    </location>
</feature>
<name>A0A9P0FHN3_BRAAE</name>
<feature type="compositionally biased region" description="Acidic residues" evidence="7">
    <location>
        <begin position="1193"/>
        <end position="1206"/>
    </location>
</feature>
<keyword evidence="3" id="KW-0677">Repeat</keyword>
<dbReference type="PROSITE" id="PS00028">
    <property type="entry name" value="ZINC_FINGER_C2H2_1"/>
    <property type="match status" value="4"/>
</dbReference>
<keyword evidence="4" id="KW-0863">Zinc-finger</keyword>
<feature type="region of interest" description="Disordered" evidence="7">
    <location>
        <begin position="904"/>
        <end position="936"/>
    </location>
</feature>
<dbReference type="InterPro" id="IPR001965">
    <property type="entry name" value="Znf_PHD"/>
</dbReference>
<organism evidence="9 10">
    <name type="scientific">Brassicogethes aeneus</name>
    <name type="common">Rape pollen beetle</name>
    <name type="synonym">Meligethes aeneus</name>
    <dbReference type="NCBI Taxonomy" id="1431903"/>
    <lineage>
        <taxon>Eukaryota</taxon>
        <taxon>Metazoa</taxon>
        <taxon>Ecdysozoa</taxon>
        <taxon>Arthropoda</taxon>
        <taxon>Hexapoda</taxon>
        <taxon>Insecta</taxon>
        <taxon>Pterygota</taxon>
        <taxon>Neoptera</taxon>
        <taxon>Endopterygota</taxon>
        <taxon>Coleoptera</taxon>
        <taxon>Polyphaga</taxon>
        <taxon>Cucujiformia</taxon>
        <taxon>Nitidulidae</taxon>
        <taxon>Meligethinae</taxon>
        <taxon>Brassicogethes</taxon>
    </lineage>
</organism>
<feature type="compositionally biased region" description="Acidic residues" evidence="7">
    <location>
        <begin position="1451"/>
        <end position="1461"/>
    </location>
</feature>
<feature type="compositionally biased region" description="Low complexity" evidence="7">
    <location>
        <begin position="1092"/>
        <end position="1131"/>
    </location>
</feature>
<feature type="compositionally biased region" description="Low complexity" evidence="7">
    <location>
        <begin position="1157"/>
        <end position="1185"/>
    </location>
</feature>
<evidence type="ECO:0000259" key="8">
    <source>
        <dbReference type="PROSITE" id="PS00028"/>
    </source>
</evidence>
<evidence type="ECO:0000256" key="6">
    <source>
        <dbReference type="ARBA" id="ARBA00023242"/>
    </source>
</evidence>
<evidence type="ECO:0000256" key="4">
    <source>
        <dbReference type="ARBA" id="ARBA00022771"/>
    </source>
</evidence>
<feature type="compositionally biased region" description="Low complexity" evidence="7">
    <location>
        <begin position="300"/>
        <end position="310"/>
    </location>
</feature>
<dbReference type="GO" id="GO:0005634">
    <property type="term" value="C:nucleus"/>
    <property type="evidence" value="ECO:0007669"/>
    <property type="project" value="UniProtKB-SubCell"/>
</dbReference>
<sequence length="1543" mass="172972">MEDGVVTPIMANFPEGTVADVKINGDTHVKEEKENNVEESSSESDALVIDESVAKPKIKKKRVSKVKAAENEVIAHSNPYFNESLFELITQDCNKVSKSKKKTKPKLREYAQYLGLQPTVQFKCSKCGLAGFESLSSLNDHVVQCNEVRNIQQTPSENPCSGFKLTRKVFLCSACGTYYENWNLYMHMLEFHRRYICLYCLGMFSMLQDLCQHIQSKHNLEPGFKNSPDEFFNTYNEPCYLVCCECNKHFTEQDNFFYHNCDVSKGKTKTVAAKPTLIAPGNHITGESGSVNIDKTLATTSTTQQQDSTTAGAESELPVTGSVSEEKLENESDVSKETNDLSAKVTVNNQEPDLQVTNSTPEMTEESKNNDNVDENNETNSPDLSRENVDEDEKIEVDDKSEEEVDVEEDDEEEMAESPEPVETRKVPKLSLKLPKPGTYPEIVNNDEDDEYSNDSDRLAMELDQIESENENPDVEETEEAAPEATVTEEDEPAAAPADEAPEAEAANDDGDKPEEADDATSSIQVAGSEVGIIELELEQPLDKFDIRLLLQKCLKATVSTCIYCNHARVIAVNGKQLGLHAIAEHRFSAVVNSITAEELIPESFVTRIRECLPELEAVFFNLESDVSAEAVTFSHSFECFQCHFSTSVHKELYLHNRKLHAKNLLLCIMCKSNFFSYSELICHLCPGVYVLDYDLQFRCCLCVSDDLPSAFRLMVHLRKRHHVCDVCLEMCHNQYRLSNHVWKHKLHHFCYRCGIAYRNKPDITRHLFWKHGTESVLCKKCLQKKWPHVYHFCVPPAFFTCEECSLTFSKAVALKVHKRLHADVKPHACTFEDCTEKFISKKLVRKHEDRHRAPPEEAKEEKPETEEVAEKEEEKKVEAVEEKVEEKPKPKIDVYDLPALNLSESDSSESEAEVEKSKPITPTATEEEEKPINDETAAEIVDEIDGINVDNELVREEQVVVKGEVEEEPEKPTPIIENIWEDFKNYQANKDKLDQIFVESTVVEEIKVEEEEKKPEEMSAEAALRDHDYCIDPERKPDASIIEVKPDLTLTERMDHDYCTPKSEGEDKKEQEVEGNTRPGGRTATADKSSSDSSSDSDSSCSCGSNCSCSSSSGGSPSSSTSDSSGSDSSTAEGRRRQIERRARRKLKSKADSRKAAAAAASKTAAVSTEQAAAARPQPAAVAPIETPILESDLETTESETDEEFYDRQPHKLAKKVFEEKRNQLIAEAGSGGFVESTSRPPTPPPEEEAPPPRQKKKSKSKKRKKKKSEKRTHEIVRKQYEACGTPTVAPITLSLTPAAAYCTLTPGGGAALDSTPLNDAVRRRDSTDSSSNLRASKRRRVPNKFYGYSSDEEDKDKSANAHMQKWRKTENATTPRSPMVVPPITIKTVSTPMRAAPVTHHVPPPPAHPPIEPISISRSGGGVRIQRRMPPIRLLPPRQQTEESGTDSNDSDDEEEPEEEVARMPPPGVAPPPNQPPQLYCYCRCPYDEVSEMIGCDSSDCAIEWFHFECVGIMVPPKGQWFCPDCRKKKQMRRELLQASS</sequence>
<feature type="compositionally biased region" description="Polar residues" evidence="7">
    <location>
        <begin position="345"/>
        <end position="362"/>
    </location>
</feature>
<dbReference type="PANTHER" id="PTHR24394">
    <property type="entry name" value="ZINC FINGER PROTEIN"/>
    <property type="match status" value="1"/>
</dbReference>
<feature type="region of interest" description="Disordered" evidence="7">
    <location>
        <begin position="300"/>
        <end position="454"/>
    </location>
</feature>
<dbReference type="PROSITE" id="PS01359">
    <property type="entry name" value="ZF_PHD_1"/>
    <property type="match status" value="1"/>
</dbReference>
<feature type="compositionally biased region" description="Basic and acidic residues" evidence="7">
    <location>
        <begin position="847"/>
        <end position="863"/>
    </location>
</feature>
<keyword evidence="6" id="KW-0539">Nucleus</keyword>
<dbReference type="Gene3D" id="3.30.160.60">
    <property type="entry name" value="Classic Zinc Finger"/>
    <property type="match status" value="1"/>
</dbReference>
<keyword evidence="2" id="KW-0479">Metal-binding</keyword>
<dbReference type="InterPro" id="IPR019786">
    <property type="entry name" value="Zinc_finger_PHD-type_CS"/>
</dbReference>
<evidence type="ECO:0000313" key="9">
    <source>
        <dbReference type="EMBL" id="CAH0554681.1"/>
    </source>
</evidence>
<feature type="compositionally biased region" description="Acidic residues" evidence="7">
    <location>
        <begin position="445"/>
        <end position="454"/>
    </location>
</feature>
<dbReference type="Proteomes" id="UP001154078">
    <property type="component" value="Chromosome 4"/>
</dbReference>
<feature type="region of interest" description="Disordered" evidence="7">
    <location>
        <begin position="1009"/>
        <end position="1209"/>
    </location>
</feature>
<feature type="domain" description="C2H2-type" evidence="8">
    <location>
        <begin position="830"/>
        <end position="852"/>
    </location>
</feature>
<feature type="compositionally biased region" description="Basic and acidic residues" evidence="7">
    <location>
        <begin position="873"/>
        <end position="883"/>
    </location>
</feature>
<evidence type="ECO:0000256" key="2">
    <source>
        <dbReference type="ARBA" id="ARBA00022723"/>
    </source>
</evidence>
<dbReference type="OrthoDB" id="5411773at2759"/>
<dbReference type="GO" id="GO:0008270">
    <property type="term" value="F:zinc ion binding"/>
    <property type="evidence" value="ECO:0007669"/>
    <property type="project" value="UniProtKB-KW"/>
</dbReference>
<feature type="region of interest" description="Disordered" evidence="7">
    <location>
        <begin position="467"/>
        <end position="522"/>
    </location>
</feature>
<dbReference type="InterPro" id="IPR013087">
    <property type="entry name" value="Znf_C2H2_type"/>
</dbReference>
<reference evidence="9" key="1">
    <citation type="submission" date="2021-12" db="EMBL/GenBank/DDBJ databases">
        <authorList>
            <person name="King R."/>
        </authorList>
    </citation>
    <scope>NUCLEOTIDE SEQUENCE</scope>
</reference>
<feature type="compositionally biased region" description="Basic and acidic residues" evidence="7">
    <location>
        <begin position="1009"/>
        <end position="1073"/>
    </location>
</feature>
<feature type="region of interest" description="Disordered" evidence="7">
    <location>
        <begin position="1225"/>
        <end position="1285"/>
    </location>
</feature>
<feature type="domain" description="C2H2-type" evidence="8">
    <location>
        <begin position="802"/>
        <end position="822"/>
    </location>
</feature>
<keyword evidence="10" id="KW-1185">Reference proteome</keyword>
<dbReference type="CDD" id="cd15505">
    <property type="entry name" value="PHD_ING"/>
    <property type="match status" value="1"/>
</dbReference>
<dbReference type="EMBL" id="OV121135">
    <property type="protein sequence ID" value="CAH0554681.1"/>
    <property type="molecule type" value="Genomic_DNA"/>
</dbReference>
<dbReference type="Gene3D" id="3.30.40.10">
    <property type="entry name" value="Zinc/RING finger domain, C3HC4 (zinc finger)"/>
    <property type="match status" value="1"/>
</dbReference>